<keyword evidence="4" id="KW-1185">Reference proteome</keyword>
<feature type="region of interest" description="Disordered" evidence="1">
    <location>
        <begin position="1"/>
        <end position="20"/>
    </location>
</feature>
<feature type="compositionally biased region" description="Basic and acidic residues" evidence="1">
    <location>
        <begin position="300"/>
        <end position="309"/>
    </location>
</feature>
<dbReference type="EMBL" id="JARBJD010000633">
    <property type="protein sequence ID" value="KAK2940653.1"/>
    <property type="molecule type" value="Genomic_DNA"/>
</dbReference>
<feature type="region of interest" description="Disordered" evidence="1">
    <location>
        <begin position="299"/>
        <end position="333"/>
    </location>
</feature>
<gene>
    <name evidence="3" type="ORF">BLNAU_22627</name>
    <name evidence="2" type="ORF">BLNAU_24433</name>
</gene>
<reference evidence="3 4" key="1">
    <citation type="journal article" date="2022" name="bioRxiv">
        <title>Genomics of Preaxostyla Flagellates Illuminates Evolutionary Transitions and the Path Towards Mitochondrial Loss.</title>
        <authorList>
            <person name="Novak L.V.F."/>
            <person name="Treitli S.C."/>
            <person name="Pyrih J."/>
            <person name="Halakuc P."/>
            <person name="Pipaliya S.V."/>
            <person name="Vacek V."/>
            <person name="Brzon O."/>
            <person name="Soukal P."/>
            <person name="Eme L."/>
            <person name="Dacks J.B."/>
            <person name="Karnkowska A."/>
            <person name="Elias M."/>
            <person name="Hampl V."/>
        </authorList>
    </citation>
    <scope>NUCLEOTIDE SEQUENCE [LARGE SCALE GENOMIC DNA]</scope>
    <source>
        <strain evidence="3">NAU3</strain>
        <tissue evidence="3">Gut</tissue>
    </source>
</reference>
<accession>A0ABQ9WVK8</accession>
<organism evidence="3 4">
    <name type="scientific">Blattamonas nauphoetae</name>
    <dbReference type="NCBI Taxonomy" id="2049346"/>
    <lineage>
        <taxon>Eukaryota</taxon>
        <taxon>Metamonada</taxon>
        <taxon>Preaxostyla</taxon>
        <taxon>Oxymonadida</taxon>
        <taxon>Blattamonas</taxon>
    </lineage>
</organism>
<name>A0ABQ9WVK8_9EUKA</name>
<sequence length="346" mass="39745">MPNWNYTGLTDPKGSLRRSGPRWHSATLVLNTDPEQHRKSKPRHAIHESFKPLIQNLHKFEQEHKAIMVTFQLDKGPLDAFYETYTEFPNLHEFENDINIWKERKRQIIVEKPSKIFEFAAKKKEFQDRIAVDDTNGIIGEFRNDFKMHWAEGKRLLVGFELSGLEQREYGDLTTTTKDLDDLSFLWGQKAEWQRLWDQWQTGQFNNLNGKGNKDVLVGRRGDCPRSPAHDIWCCGGVAERAGNNHATDCPAQEEHNTAPIQQKILLTNLAQMLSQSRMSTLNRLKLMMLITIESSHPSRWHDGARLGDDSTDPSVSQRVHKSSHSLGSSTPRTRCPCRNCLASTT</sequence>
<protein>
    <submittedName>
        <fullName evidence="3">Uncharacterized protein</fullName>
    </submittedName>
</protein>
<dbReference type="EMBL" id="JARBJD010000407">
    <property type="protein sequence ID" value="KAK2942461.1"/>
    <property type="molecule type" value="Genomic_DNA"/>
</dbReference>
<comment type="caution">
    <text evidence="3">The sequence shown here is derived from an EMBL/GenBank/DDBJ whole genome shotgun (WGS) entry which is preliminary data.</text>
</comment>
<evidence type="ECO:0000313" key="3">
    <source>
        <dbReference type="EMBL" id="KAK2942461.1"/>
    </source>
</evidence>
<dbReference type="Proteomes" id="UP001281761">
    <property type="component" value="Unassembled WGS sequence"/>
</dbReference>
<evidence type="ECO:0000313" key="4">
    <source>
        <dbReference type="Proteomes" id="UP001281761"/>
    </source>
</evidence>
<evidence type="ECO:0000256" key="1">
    <source>
        <dbReference type="SAM" id="MobiDB-lite"/>
    </source>
</evidence>
<evidence type="ECO:0000313" key="2">
    <source>
        <dbReference type="EMBL" id="KAK2940653.1"/>
    </source>
</evidence>
<proteinExistence type="predicted"/>